<dbReference type="AlphaFoldDB" id="A0AAV7X3Y7"/>
<proteinExistence type="predicted"/>
<feature type="compositionally biased region" description="Basic and acidic residues" evidence="1">
    <location>
        <begin position="224"/>
        <end position="234"/>
    </location>
</feature>
<keyword evidence="3" id="KW-1185">Reference proteome</keyword>
<evidence type="ECO:0000313" key="2">
    <source>
        <dbReference type="EMBL" id="KAJ1519498.1"/>
    </source>
</evidence>
<dbReference type="InterPro" id="IPR052417">
    <property type="entry name" value="Dachshund_domain"/>
</dbReference>
<feature type="region of interest" description="Disordered" evidence="1">
    <location>
        <begin position="309"/>
        <end position="334"/>
    </location>
</feature>
<dbReference type="GO" id="GO:0005634">
    <property type="term" value="C:nucleus"/>
    <property type="evidence" value="ECO:0007669"/>
    <property type="project" value="TreeGrafter"/>
</dbReference>
<feature type="region of interest" description="Disordered" evidence="1">
    <location>
        <begin position="145"/>
        <end position="289"/>
    </location>
</feature>
<feature type="compositionally biased region" description="Gly residues" evidence="1">
    <location>
        <begin position="177"/>
        <end position="189"/>
    </location>
</feature>
<organism evidence="2 3">
    <name type="scientific">Megalurothrips usitatus</name>
    <name type="common">bean blossom thrips</name>
    <dbReference type="NCBI Taxonomy" id="439358"/>
    <lineage>
        <taxon>Eukaryota</taxon>
        <taxon>Metazoa</taxon>
        <taxon>Ecdysozoa</taxon>
        <taxon>Arthropoda</taxon>
        <taxon>Hexapoda</taxon>
        <taxon>Insecta</taxon>
        <taxon>Pterygota</taxon>
        <taxon>Neoptera</taxon>
        <taxon>Paraneoptera</taxon>
        <taxon>Thysanoptera</taxon>
        <taxon>Terebrantia</taxon>
        <taxon>Thripoidea</taxon>
        <taxon>Thripidae</taxon>
        <taxon>Megalurothrips</taxon>
    </lineage>
</organism>
<gene>
    <name evidence="2" type="ORF">ONE63_004783</name>
</gene>
<feature type="region of interest" description="Disordered" evidence="1">
    <location>
        <begin position="1"/>
        <end position="58"/>
    </location>
</feature>
<dbReference type="PANTHER" id="PTHR12577:SF6">
    <property type="entry name" value="DACHSHUND, ISOFORM B"/>
    <property type="match status" value="1"/>
</dbReference>
<evidence type="ECO:0000313" key="3">
    <source>
        <dbReference type="Proteomes" id="UP001075354"/>
    </source>
</evidence>
<feature type="compositionally biased region" description="Pro residues" evidence="1">
    <location>
        <begin position="101"/>
        <end position="110"/>
    </location>
</feature>
<feature type="compositionally biased region" description="Low complexity" evidence="1">
    <location>
        <begin position="1"/>
        <end position="18"/>
    </location>
</feature>
<reference evidence="2" key="1">
    <citation type="submission" date="2022-12" db="EMBL/GenBank/DDBJ databases">
        <title>Chromosome-level genome assembly of the bean flower thrips Megalurothrips usitatus.</title>
        <authorList>
            <person name="Ma L."/>
            <person name="Liu Q."/>
            <person name="Li H."/>
            <person name="Cai W."/>
        </authorList>
    </citation>
    <scope>NUCLEOTIDE SEQUENCE</scope>
    <source>
        <strain evidence="2">Cailab_2022a</strain>
    </source>
</reference>
<feature type="compositionally biased region" description="Gly residues" evidence="1">
    <location>
        <begin position="85"/>
        <end position="97"/>
    </location>
</feature>
<dbReference type="GO" id="GO:0000981">
    <property type="term" value="F:DNA-binding transcription factor activity, RNA polymerase II-specific"/>
    <property type="evidence" value="ECO:0007669"/>
    <property type="project" value="TreeGrafter"/>
</dbReference>
<name>A0AAV7X3Y7_9NEOP</name>
<protein>
    <recommendedName>
        <fullName evidence="4">Dachshund homolog 1-like</fullName>
    </recommendedName>
</protein>
<feature type="compositionally biased region" description="Low complexity" evidence="1">
    <location>
        <begin position="250"/>
        <end position="265"/>
    </location>
</feature>
<feature type="compositionally biased region" description="Basic and acidic residues" evidence="1">
    <location>
        <begin position="145"/>
        <end position="160"/>
    </location>
</feature>
<evidence type="ECO:0000256" key="1">
    <source>
        <dbReference type="SAM" id="MobiDB-lite"/>
    </source>
</evidence>
<sequence length="334" mass="33795">MPLGLGLPAGLQGHPAGLQGHPQLKKHRLENGDFTPFENGHLSGADKSPLLANGYNAPPSHLQAMQQLYQHPLMSPGLPPLPPQAGGGGGGGAGGQAHPGLQPPLPPGAAKPPAGIPAMEAITNWENCRAAYEEIVKNLERIQQERGDGEGAEGRPRDLTSHNGSPNGHSPVLNLSKGGGGSGSRGSGAGSAVSGAASDSDPGASDKDDDEDDAVSNPEDDDEPRPTDLTDGHGPRLGSSPMAASPPPYGATASMGAAAVGSAATESPSDEEGGGGSSGASGGGGGALGTMALLRNIQRLLKVAAENARAQERQVHMDRGESRRRRWRETERGS</sequence>
<evidence type="ECO:0008006" key="4">
    <source>
        <dbReference type="Google" id="ProtNLM"/>
    </source>
</evidence>
<feature type="compositionally biased region" description="Basic and acidic residues" evidence="1">
    <location>
        <begin position="309"/>
        <end position="321"/>
    </location>
</feature>
<dbReference type="PANTHER" id="PTHR12577">
    <property type="entry name" value="DACHSHUND"/>
    <property type="match status" value="1"/>
</dbReference>
<dbReference type="GO" id="GO:0000978">
    <property type="term" value="F:RNA polymerase II cis-regulatory region sequence-specific DNA binding"/>
    <property type="evidence" value="ECO:0007669"/>
    <property type="project" value="TreeGrafter"/>
</dbReference>
<feature type="region of interest" description="Disordered" evidence="1">
    <location>
        <begin position="72"/>
        <end position="115"/>
    </location>
</feature>
<feature type="compositionally biased region" description="Low complexity" evidence="1">
    <location>
        <begin position="190"/>
        <end position="203"/>
    </location>
</feature>
<dbReference type="GO" id="GO:0005667">
    <property type="term" value="C:transcription regulator complex"/>
    <property type="evidence" value="ECO:0007669"/>
    <property type="project" value="TreeGrafter"/>
</dbReference>
<feature type="compositionally biased region" description="Acidic residues" evidence="1">
    <location>
        <begin position="207"/>
        <end position="223"/>
    </location>
</feature>
<dbReference type="EMBL" id="JAPTSV010000016">
    <property type="protein sequence ID" value="KAJ1519498.1"/>
    <property type="molecule type" value="Genomic_DNA"/>
</dbReference>
<feature type="compositionally biased region" description="Gly residues" evidence="1">
    <location>
        <begin position="274"/>
        <end position="288"/>
    </location>
</feature>
<dbReference type="Proteomes" id="UP001075354">
    <property type="component" value="Chromosome 16"/>
</dbReference>
<comment type="caution">
    <text evidence="2">The sequence shown here is derived from an EMBL/GenBank/DDBJ whole genome shotgun (WGS) entry which is preliminary data.</text>
</comment>
<accession>A0AAV7X3Y7</accession>